<dbReference type="AlphaFoldDB" id="A0A183J0D8"/>
<dbReference type="WBParaSite" id="SBAD_0000967001-mRNA-1">
    <property type="protein sequence ID" value="SBAD_0000967001-mRNA-1"/>
    <property type="gene ID" value="SBAD_0000967001"/>
</dbReference>
<gene>
    <name evidence="2" type="ORF">SBAD_LOCUS9336</name>
</gene>
<name>A0A183J0D8_9BILA</name>
<keyword evidence="3" id="KW-1185">Reference proteome</keyword>
<dbReference type="EMBL" id="UZAM01012591">
    <property type="protein sequence ID" value="VDP22578.1"/>
    <property type="molecule type" value="Genomic_DNA"/>
</dbReference>
<accession>A0A183J0D8</accession>
<evidence type="ECO:0000313" key="2">
    <source>
        <dbReference type="EMBL" id="VDP22578.1"/>
    </source>
</evidence>
<evidence type="ECO:0000313" key="3">
    <source>
        <dbReference type="Proteomes" id="UP000270296"/>
    </source>
</evidence>
<evidence type="ECO:0000313" key="4">
    <source>
        <dbReference type="WBParaSite" id="SBAD_0000967001-mRNA-1"/>
    </source>
</evidence>
<evidence type="ECO:0000256" key="1">
    <source>
        <dbReference type="SAM" id="MobiDB-lite"/>
    </source>
</evidence>
<protein>
    <submittedName>
        <fullName evidence="4">Protein aurora borealis</fullName>
    </submittedName>
</protein>
<organism evidence="4">
    <name type="scientific">Soboliphyme baturini</name>
    <dbReference type="NCBI Taxonomy" id="241478"/>
    <lineage>
        <taxon>Eukaryota</taxon>
        <taxon>Metazoa</taxon>
        <taxon>Ecdysozoa</taxon>
        <taxon>Nematoda</taxon>
        <taxon>Enoplea</taxon>
        <taxon>Dorylaimia</taxon>
        <taxon>Dioctophymatida</taxon>
        <taxon>Dioctophymatoidea</taxon>
        <taxon>Soboliphymatidae</taxon>
        <taxon>Soboliphyme</taxon>
    </lineage>
</organism>
<dbReference type="Proteomes" id="UP000270296">
    <property type="component" value="Unassembled WGS sequence"/>
</dbReference>
<sequence>MPFSFPFDSLFAFSGMGDMPPNFFAHKPETFDQDLPLIETGDLNIISEAVPELASYVHSAAVPSGAEIPDCSKVFSSTSVPGFTPSVTETTVTKDRFERKASFSSNFSLTSADFQFSPVHGIFASLSPDADVTLDESKDAMDSGCQRMMLSDVRSEPIRIPTRTGASGTRTYDPRNSDRRSPDDCSRSEVPQCQDVEDVAGSLQELSFTSFSASNSHYQTPSHSIFHPKVSLDDSQVHL</sequence>
<reference evidence="2 3" key="2">
    <citation type="submission" date="2018-11" db="EMBL/GenBank/DDBJ databases">
        <authorList>
            <consortium name="Pathogen Informatics"/>
        </authorList>
    </citation>
    <scope>NUCLEOTIDE SEQUENCE [LARGE SCALE GENOMIC DNA]</scope>
</reference>
<reference evidence="4" key="1">
    <citation type="submission" date="2016-06" db="UniProtKB">
        <authorList>
            <consortium name="WormBaseParasite"/>
        </authorList>
    </citation>
    <scope>IDENTIFICATION</scope>
</reference>
<feature type="region of interest" description="Disordered" evidence="1">
    <location>
        <begin position="150"/>
        <end position="191"/>
    </location>
</feature>
<feature type="compositionally biased region" description="Basic and acidic residues" evidence="1">
    <location>
        <begin position="172"/>
        <end position="187"/>
    </location>
</feature>
<proteinExistence type="predicted"/>